<dbReference type="InterPro" id="IPR036890">
    <property type="entry name" value="HATPase_C_sf"/>
</dbReference>
<evidence type="ECO:0000256" key="5">
    <source>
        <dbReference type="ARBA" id="ARBA00022679"/>
    </source>
</evidence>
<dbReference type="SUPFAM" id="SSF47384">
    <property type="entry name" value="Homodimeric domain of signal transducing histidine kinase"/>
    <property type="match status" value="1"/>
</dbReference>
<dbReference type="SMART" id="SM00388">
    <property type="entry name" value="HisKA"/>
    <property type="match status" value="1"/>
</dbReference>
<evidence type="ECO:0000256" key="4">
    <source>
        <dbReference type="ARBA" id="ARBA00022553"/>
    </source>
</evidence>
<dbReference type="EC" id="2.7.13.3" evidence="3"/>
<dbReference type="SMART" id="SM00387">
    <property type="entry name" value="HATPase_c"/>
    <property type="match status" value="1"/>
</dbReference>
<organism evidence="15 16">
    <name type="scientific">Microbacterium paludicola</name>
    <dbReference type="NCBI Taxonomy" id="300019"/>
    <lineage>
        <taxon>Bacteria</taxon>
        <taxon>Bacillati</taxon>
        <taxon>Actinomycetota</taxon>
        <taxon>Actinomycetes</taxon>
        <taxon>Micrococcales</taxon>
        <taxon>Microbacteriaceae</taxon>
        <taxon>Microbacterium</taxon>
    </lineage>
</organism>
<dbReference type="Proteomes" id="UP001260188">
    <property type="component" value="Unassembled WGS sequence"/>
</dbReference>
<dbReference type="InterPro" id="IPR003661">
    <property type="entry name" value="HisK_dim/P_dom"/>
</dbReference>
<dbReference type="Pfam" id="PF02518">
    <property type="entry name" value="HATPase_c"/>
    <property type="match status" value="1"/>
</dbReference>
<feature type="compositionally biased region" description="Gly residues" evidence="11">
    <location>
        <begin position="519"/>
        <end position="533"/>
    </location>
</feature>
<evidence type="ECO:0000256" key="6">
    <source>
        <dbReference type="ARBA" id="ARBA00022692"/>
    </source>
</evidence>
<evidence type="ECO:0000256" key="11">
    <source>
        <dbReference type="SAM" id="MobiDB-lite"/>
    </source>
</evidence>
<keyword evidence="10 12" id="KW-0472">Membrane</keyword>
<evidence type="ECO:0000256" key="8">
    <source>
        <dbReference type="ARBA" id="ARBA00022989"/>
    </source>
</evidence>
<dbReference type="EMBL" id="JAVIZA010000001">
    <property type="protein sequence ID" value="MDR6166621.1"/>
    <property type="molecule type" value="Genomic_DNA"/>
</dbReference>
<keyword evidence="9" id="KW-0902">Two-component regulatory system</keyword>
<keyword evidence="4" id="KW-0597">Phosphoprotein</keyword>
<accession>A0ABU1HZ05</accession>
<dbReference type="PROSITE" id="PS50109">
    <property type="entry name" value="HIS_KIN"/>
    <property type="match status" value="1"/>
</dbReference>
<comment type="catalytic activity">
    <reaction evidence="1">
        <text>ATP + protein L-histidine = ADP + protein N-phospho-L-histidine.</text>
        <dbReference type="EC" id="2.7.13.3"/>
    </reaction>
</comment>
<evidence type="ECO:0000256" key="10">
    <source>
        <dbReference type="ARBA" id="ARBA00023136"/>
    </source>
</evidence>
<proteinExistence type="predicted"/>
<dbReference type="Pfam" id="PF00512">
    <property type="entry name" value="HisKA"/>
    <property type="match status" value="1"/>
</dbReference>
<evidence type="ECO:0000259" key="13">
    <source>
        <dbReference type="PROSITE" id="PS50109"/>
    </source>
</evidence>
<dbReference type="InterPro" id="IPR003594">
    <property type="entry name" value="HATPase_dom"/>
</dbReference>
<dbReference type="InterPro" id="IPR003660">
    <property type="entry name" value="HAMP_dom"/>
</dbReference>
<dbReference type="CDD" id="cd00075">
    <property type="entry name" value="HATPase"/>
    <property type="match status" value="1"/>
</dbReference>
<evidence type="ECO:0000313" key="16">
    <source>
        <dbReference type="Proteomes" id="UP001260188"/>
    </source>
</evidence>
<comment type="subcellular location">
    <subcellularLocation>
        <location evidence="2">Cell membrane</location>
    </subcellularLocation>
</comment>
<dbReference type="GO" id="GO:0004673">
    <property type="term" value="F:protein histidine kinase activity"/>
    <property type="evidence" value="ECO:0007669"/>
    <property type="project" value="UniProtKB-EC"/>
</dbReference>
<gene>
    <name evidence="15" type="ORF">QE367_000825</name>
</gene>
<evidence type="ECO:0000256" key="3">
    <source>
        <dbReference type="ARBA" id="ARBA00012438"/>
    </source>
</evidence>
<keyword evidence="7 15" id="KW-0418">Kinase</keyword>
<evidence type="ECO:0000256" key="1">
    <source>
        <dbReference type="ARBA" id="ARBA00000085"/>
    </source>
</evidence>
<dbReference type="InterPro" id="IPR004358">
    <property type="entry name" value="Sig_transdc_His_kin-like_C"/>
</dbReference>
<reference evidence="15 16" key="1">
    <citation type="submission" date="2023-08" db="EMBL/GenBank/DDBJ databases">
        <title>Functional and genomic diversity of the sorghum phyllosphere microbiome.</title>
        <authorList>
            <person name="Shade A."/>
        </authorList>
    </citation>
    <scope>NUCLEOTIDE SEQUENCE [LARGE SCALE GENOMIC DNA]</scope>
    <source>
        <strain evidence="15 16">SORGH_AS_0919</strain>
    </source>
</reference>
<evidence type="ECO:0000256" key="7">
    <source>
        <dbReference type="ARBA" id="ARBA00022777"/>
    </source>
</evidence>
<dbReference type="Gene3D" id="1.10.287.130">
    <property type="match status" value="1"/>
</dbReference>
<feature type="transmembrane region" description="Helical" evidence="12">
    <location>
        <begin position="28"/>
        <end position="56"/>
    </location>
</feature>
<name>A0ABU1HZ05_9MICO</name>
<dbReference type="PRINTS" id="PR00344">
    <property type="entry name" value="BCTRLSENSOR"/>
</dbReference>
<keyword evidence="8 12" id="KW-1133">Transmembrane helix</keyword>
<sequence length="548" mass="56502">MTPSPHGAGARGRTDRQPRKRWTLQTRLMLTVVSVVALTLIASAVGLATTIGTVLVSTVDTNTESLTRSLKLFDSSGYVVRARSAEETIAGTPGLPYGYTLLVQDPRGPVTGATFDGEEGVRSLTAAEVNDLASTDLSALPATIEIGDLGAFRVVSFEAGDITGLGALPLAQVDKSVATVVTTIAIVTIGGLLLLSAAIAVVIQRSLRPLRVVADTATRVASLPLSQGAVSITERVPAEETDDHDEIGRVGAALNTLLDHVDESLVARQRNEERMRSFVADASHELRTPLASIRGYSELSLRAMRQGVPGVEETTTAALERIQAQSLRMTSLVEDLLLLARLDEGQELVYGTVDLTALAIDAVADARAAGQDHEWRLDVGDEPVVVAADATRITQVVANLLANARVHTPAGTTVTTAVRVADGTAILSVHDDGPGIDPAVVDEIFERFSRGDSSRARQTGGTGLGLSIARAIVAAHGGSLTVQSEPGSTTFELRLTARPADPGSAGTIAETDAESDAGTGSGAGPGAGAGAGPGPIAPEHAGGAEDTA</sequence>
<keyword evidence="16" id="KW-1185">Reference proteome</keyword>
<dbReference type="PROSITE" id="PS50885">
    <property type="entry name" value="HAMP"/>
    <property type="match status" value="1"/>
</dbReference>
<dbReference type="CDD" id="cd06225">
    <property type="entry name" value="HAMP"/>
    <property type="match status" value="1"/>
</dbReference>
<dbReference type="InterPro" id="IPR036097">
    <property type="entry name" value="HisK_dim/P_sf"/>
</dbReference>
<evidence type="ECO:0000256" key="12">
    <source>
        <dbReference type="SAM" id="Phobius"/>
    </source>
</evidence>
<keyword evidence="5 15" id="KW-0808">Transferase</keyword>
<evidence type="ECO:0000259" key="14">
    <source>
        <dbReference type="PROSITE" id="PS50885"/>
    </source>
</evidence>
<feature type="region of interest" description="Disordered" evidence="11">
    <location>
        <begin position="498"/>
        <end position="548"/>
    </location>
</feature>
<comment type="caution">
    <text evidence="15">The sequence shown here is derived from an EMBL/GenBank/DDBJ whole genome shotgun (WGS) entry which is preliminary data.</text>
</comment>
<dbReference type="Gene3D" id="3.30.565.10">
    <property type="entry name" value="Histidine kinase-like ATPase, C-terminal domain"/>
    <property type="match status" value="1"/>
</dbReference>
<feature type="domain" description="Histidine kinase" evidence="13">
    <location>
        <begin position="281"/>
        <end position="499"/>
    </location>
</feature>
<dbReference type="PANTHER" id="PTHR45436">
    <property type="entry name" value="SENSOR HISTIDINE KINASE YKOH"/>
    <property type="match status" value="1"/>
</dbReference>
<dbReference type="PANTHER" id="PTHR45436:SF5">
    <property type="entry name" value="SENSOR HISTIDINE KINASE TRCS"/>
    <property type="match status" value="1"/>
</dbReference>
<feature type="transmembrane region" description="Helical" evidence="12">
    <location>
        <begin position="177"/>
        <end position="203"/>
    </location>
</feature>
<feature type="domain" description="HAMP" evidence="14">
    <location>
        <begin position="204"/>
        <end position="266"/>
    </location>
</feature>
<dbReference type="SMART" id="SM00304">
    <property type="entry name" value="HAMP"/>
    <property type="match status" value="1"/>
</dbReference>
<evidence type="ECO:0000313" key="15">
    <source>
        <dbReference type="EMBL" id="MDR6166621.1"/>
    </source>
</evidence>
<keyword evidence="6 12" id="KW-0812">Transmembrane</keyword>
<dbReference type="InterPro" id="IPR050428">
    <property type="entry name" value="TCS_sensor_his_kinase"/>
</dbReference>
<evidence type="ECO:0000256" key="2">
    <source>
        <dbReference type="ARBA" id="ARBA00004236"/>
    </source>
</evidence>
<protein>
    <recommendedName>
        <fullName evidence="3">histidine kinase</fullName>
        <ecNumber evidence="3">2.7.13.3</ecNumber>
    </recommendedName>
</protein>
<dbReference type="InterPro" id="IPR005467">
    <property type="entry name" value="His_kinase_dom"/>
</dbReference>
<dbReference type="Pfam" id="PF00672">
    <property type="entry name" value="HAMP"/>
    <property type="match status" value="1"/>
</dbReference>
<dbReference type="SUPFAM" id="SSF55874">
    <property type="entry name" value="ATPase domain of HSP90 chaperone/DNA topoisomerase II/histidine kinase"/>
    <property type="match status" value="1"/>
</dbReference>
<dbReference type="Gene3D" id="6.10.340.10">
    <property type="match status" value="1"/>
</dbReference>
<dbReference type="CDD" id="cd00082">
    <property type="entry name" value="HisKA"/>
    <property type="match status" value="1"/>
</dbReference>
<evidence type="ECO:0000256" key="9">
    <source>
        <dbReference type="ARBA" id="ARBA00023012"/>
    </source>
</evidence>